<gene>
    <name evidence="1" type="ordered locus">OE_4569R</name>
</gene>
<sequence>MHWKKTVSGTNVDYLAPVVGYSLRQEVTDAR</sequence>
<accession>B0R839</accession>
<dbReference type="Proteomes" id="UP000001321">
    <property type="component" value="Chromosome"/>
</dbReference>
<organism evidence="1 2">
    <name type="scientific">Halobacterium salinarum (strain ATCC 29341 / DSM 671 / R1)</name>
    <dbReference type="NCBI Taxonomy" id="478009"/>
    <lineage>
        <taxon>Archaea</taxon>
        <taxon>Methanobacteriati</taxon>
        <taxon>Methanobacteriota</taxon>
        <taxon>Stenosarchaea group</taxon>
        <taxon>Halobacteria</taxon>
        <taxon>Halobacteriales</taxon>
        <taxon>Halobacteriaceae</taxon>
        <taxon>Halobacterium</taxon>
        <taxon>Halobacterium salinarum NRC-34001</taxon>
    </lineage>
</organism>
<dbReference type="EnsemblBacteria" id="CAP14908">
    <property type="protein sequence ID" value="CAP14908"/>
    <property type="gene ID" value="OE_4569R"/>
</dbReference>
<dbReference type="HOGENOM" id="CLU_3394493_0_0_2"/>
<name>B0R839_HALS3</name>
<dbReference type="AlphaFoldDB" id="B0R839"/>
<proteinExistence type="predicted"/>
<dbReference type="EMBL" id="AM774415">
    <property type="protein sequence ID" value="CAP14908.1"/>
    <property type="molecule type" value="Genomic_DNA"/>
</dbReference>
<evidence type="ECO:0000313" key="1">
    <source>
        <dbReference type="EMBL" id="CAP14908.1"/>
    </source>
</evidence>
<protein>
    <submittedName>
        <fullName evidence="1">Uncharacterized protein</fullName>
    </submittedName>
</protein>
<evidence type="ECO:0000313" key="2">
    <source>
        <dbReference type="Proteomes" id="UP000001321"/>
    </source>
</evidence>
<dbReference type="KEGG" id="hsl:OE_4569R"/>
<reference evidence="1 2" key="1">
    <citation type="journal article" date="2008" name="Genomics">
        <title>Evolution in the laboratory: the genome of Halobacterium salinarum strain R1 compared to that of strain NRC-1.</title>
        <authorList>
            <person name="Pfeiffer F."/>
            <person name="Schuster S.C."/>
            <person name="Broicher A."/>
            <person name="Falb M."/>
            <person name="Palm P."/>
            <person name="Rodewald K."/>
            <person name="Ruepp A."/>
            <person name="Soppa J."/>
            <person name="Tittor J."/>
            <person name="Oesterhelt D."/>
        </authorList>
    </citation>
    <scope>NUCLEOTIDE SEQUENCE [LARGE SCALE GENOMIC DNA]</scope>
    <source>
        <strain evidence="2">ATCC 29341 / DSM 671 / R1</strain>
    </source>
</reference>